<sequence>MLMTQRLRASADGYNPRRGGRGGRAGVETLIKPPSRHNNINNEGFIYLFIYEPSFSKVYGALVAAPGAARPPVAARPASSFPPRKILSHM</sequence>
<dbReference type="AlphaFoldDB" id="A0A4C1WTE1"/>
<gene>
    <name evidence="2" type="ORF">EVAR_43258_1</name>
</gene>
<dbReference type="EMBL" id="BGZK01000641">
    <property type="protein sequence ID" value="GBP54233.1"/>
    <property type="molecule type" value="Genomic_DNA"/>
</dbReference>
<evidence type="ECO:0000256" key="1">
    <source>
        <dbReference type="SAM" id="MobiDB-lite"/>
    </source>
</evidence>
<feature type="region of interest" description="Disordered" evidence="1">
    <location>
        <begin position="69"/>
        <end position="90"/>
    </location>
</feature>
<evidence type="ECO:0000313" key="2">
    <source>
        <dbReference type="EMBL" id="GBP54233.1"/>
    </source>
</evidence>
<accession>A0A4C1WTE1</accession>
<proteinExistence type="predicted"/>
<feature type="compositionally biased region" description="Low complexity" evidence="1">
    <location>
        <begin position="69"/>
        <end position="83"/>
    </location>
</feature>
<keyword evidence="3" id="KW-1185">Reference proteome</keyword>
<reference evidence="2 3" key="1">
    <citation type="journal article" date="2019" name="Commun. Biol.">
        <title>The bagworm genome reveals a unique fibroin gene that provides high tensile strength.</title>
        <authorList>
            <person name="Kono N."/>
            <person name="Nakamura H."/>
            <person name="Ohtoshi R."/>
            <person name="Tomita M."/>
            <person name="Numata K."/>
            <person name="Arakawa K."/>
        </authorList>
    </citation>
    <scope>NUCLEOTIDE SEQUENCE [LARGE SCALE GENOMIC DNA]</scope>
</reference>
<comment type="caution">
    <text evidence="2">The sequence shown here is derived from an EMBL/GenBank/DDBJ whole genome shotgun (WGS) entry which is preliminary data.</text>
</comment>
<dbReference type="Proteomes" id="UP000299102">
    <property type="component" value="Unassembled WGS sequence"/>
</dbReference>
<protein>
    <submittedName>
        <fullName evidence="2">Uncharacterized protein</fullName>
    </submittedName>
</protein>
<feature type="region of interest" description="Disordered" evidence="1">
    <location>
        <begin position="1"/>
        <end position="30"/>
    </location>
</feature>
<evidence type="ECO:0000313" key="3">
    <source>
        <dbReference type="Proteomes" id="UP000299102"/>
    </source>
</evidence>
<organism evidence="2 3">
    <name type="scientific">Eumeta variegata</name>
    <name type="common">Bagworm moth</name>
    <name type="synonym">Eumeta japonica</name>
    <dbReference type="NCBI Taxonomy" id="151549"/>
    <lineage>
        <taxon>Eukaryota</taxon>
        <taxon>Metazoa</taxon>
        <taxon>Ecdysozoa</taxon>
        <taxon>Arthropoda</taxon>
        <taxon>Hexapoda</taxon>
        <taxon>Insecta</taxon>
        <taxon>Pterygota</taxon>
        <taxon>Neoptera</taxon>
        <taxon>Endopterygota</taxon>
        <taxon>Lepidoptera</taxon>
        <taxon>Glossata</taxon>
        <taxon>Ditrysia</taxon>
        <taxon>Tineoidea</taxon>
        <taxon>Psychidae</taxon>
        <taxon>Oiketicinae</taxon>
        <taxon>Eumeta</taxon>
    </lineage>
</organism>
<name>A0A4C1WTE1_EUMVA</name>